<reference evidence="1" key="1">
    <citation type="journal article" date="2021" name="Nat. Commun.">
        <title>Genetic determinants of endophytism in the Arabidopsis root mycobiome.</title>
        <authorList>
            <person name="Mesny F."/>
            <person name="Miyauchi S."/>
            <person name="Thiergart T."/>
            <person name="Pickel B."/>
            <person name="Atanasova L."/>
            <person name="Karlsson M."/>
            <person name="Huettel B."/>
            <person name="Barry K.W."/>
            <person name="Haridas S."/>
            <person name="Chen C."/>
            <person name="Bauer D."/>
            <person name="Andreopoulos W."/>
            <person name="Pangilinan J."/>
            <person name="LaButti K."/>
            <person name="Riley R."/>
            <person name="Lipzen A."/>
            <person name="Clum A."/>
            <person name="Drula E."/>
            <person name="Henrissat B."/>
            <person name="Kohler A."/>
            <person name="Grigoriev I.V."/>
            <person name="Martin F.M."/>
            <person name="Hacquard S."/>
        </authorList>
    </citation>
    <scope>NUCLEOTIDE SEQUENCE</scope>
    <source>
        <strain evidence="1">MPI-SDFR-AT-0120</strain>
    </source>
</reference>
<dbReference type="OrthoDB" id="4851849at2759"/>
<keyword evidence="2" id="KW-1185">Reference proteome</keyword>
<proteinExistence type="predicted"/>
<protein>
    <submittedName>
        <fullName evidence="1">Uncharacterized protein</fullName>
    </submittedName>
</protein>
<dbReference type="Proteomes" id="UP000813461">
    <property type="component" value="Unassembled WGS sequence"/>
</dbReference>
<dbReference type="EMBL" id="JAGMVJ010000013">
    <property type="protein sequence ID" value="KAH7083817.1"/>
    <property type="molecule type" value="Genomic_DNA"/>
</dbReference>
<gene>
    <name evidence="1" type="ORF">FB567DRAFT_529973</name>
</gene>
<sequence>MSLMEKYNLGQECRRFAYLKEFFASQKVQPRPAVWRLLHFLAFEITDPTEPDEATGGARCFGFDTRLDARTKIELRRVYEQLLASESPLSIEQARNNKCLLEYVQRFLATGTSQYIDAGVKQALPRLQCMHFLAISYRIYPR</sequence>
<evidence type="ECO:0000313" key="2">
    <source>
        <dbReference type="Proteomes" id="UP000813461"/>
    </source>
</evidence>
<organism evidence="1 2">
    <name type="scientific">Paraphoma chrysanthemicola</name>
    <dbReference type="NCBI Taxonomy" id="798071"/>
    <lineage>
        <taxon>Eukaryota</taxon>
        <taxon>Fungi</taxon>
        <taxon>Dikarya</taxon>
        <taxon>Ascomycota</taxon>
        <taxon>Pezizomycotina</taxon>
        <taxon>Dothideomycetes</taxon>
        <taxon>Pleosporomycetidae</taxon>
        <taxon>Pleosporales</taxon>
        <taxon>Pleosporineae</taxon>
        <taxon>Phaeosphaeriaceae</taxon>
        <taxon>Paraphoma</taxon>
    </lineage>
</organism>
<comment type="caution">
    <text evidence="1">The sequence shown here is derived from an EMBL/GenBank/DDBJ whole genome shotgun (WGS) entry which is preliminary data.</text>
</comment>
<accession>A0A8K0R4D8</accession>
<name>A0A8K0R4D8_9PLEO</name>
<dbReference type="AlphaFoldDB" id="A0A8K0R4D8"/>
<evidence type="ECO:0000313" key="1">
    <source>
        <dbReference type="EMBL" id="KAH7083817.1"/>
    </source>
</evidence>